<keyword evidence="3 6" id="KW-0378">Hydrolase</keyword>
<evidence type="ECO:0000259" key="9">
    <source>
        <dbReference type="Pfam" id="PF01435"/>
    </source>
</evidence>
<keyword evidence="1 6" id="KW-0645">Protease</keyword>
<comment type="cofactor">
    <cofactor evidence="6">
        <name>Zn(2+)</name>
        <dbReference type="ChEBI" id="CHEBI:29105"/>
    </cofactor>
    <text evidence="6">Binds 1 zinc ion per subunit.</text>
</comment>
<evidence type="ECO:0000256" key="8">
    <source>
        <dbReference type="SAM" id="SignalP"/>
    </source>
</evidence>
<dbReference type="OrthoDB" id="9810445at2"/>
<organism evidence="10 11">
    <name type="scientific">Spirosoma fluviale</name>
    <dbReference type="NCBI Taxonomy" id="1597977"/>
    <lineage>
        <taxon>Bacteria</taxon>
        <taxon>Pseudomonadati</taxon>
        <taxon>Bacteroidota</taxon>
        <taxon>Cytophagia</taxon>
        <taxon>Cytophagales</taxon>
        <taxon>Cytophagaceae</taxon>
        <taxon>Spirosoma</taxon>
    </lineage>
</organism>
<evidence type="ECO:0000256" key="1">
    <source>
        <dbReference type="ARBA" id="ARBA00022670"/>
    </source>
</evidence>
<dbReference type="InterPro" id="IPR051156">
    <property type="entry name" value="Mito/Outer_Membr_Metalloprot"/>
</dbReference>
<comment type="similarity">
    <text evidence="6">Belongs to the peptidase M48 family.</text>
</comment>
<evidence type="ECO:0000256" key="4">
    <source>
        <dbReference type="ARBA" id="ARBA00022833"/>
    </source>
</evidence>
<evidence type="ECO:0000256" key="6">
    <source>
        <dbReference type="RuleBase" id="RU003983"/>
    </source>
</evidence>
<dbReference type="GO" id="GO:0046872">
    <property type="term" value="F:metal ion binding"/>
    <property type="evidence" value="ECO:0007669"/>
    <property type="project" value="UniProtKB-KW"/>
</dbReference>
<evidence type="ECO:0000313" key="10">
    <source>
        <dbReference type="EMBL" id="SOD78490.1"/>
    </source>
</evidence>
<dbReference type="GO" id="GO:0051603">
    <property type="term" value="P:proteolysis involved in protein catabolic process"/>
    <property type="evidence" value="ECO:0007669"/>
    <property type="project" value="TreeGrafter"/>
</dbReference>
<keyword evidence="2" id="KW-0479">Metal-binding</keyword>
<dbReference type="AlphaFoldDB" id="A0A286F5J8"/>
<gene>
    <name evidence="10" type="ORF">SAMN06269250_0488</name>
</gene>
<feature type="region of interest" description="Disordered" evidence="7">
    <location>
        <begin position="221"/>
        <end position="257"/>
    </location>
</feature>
<accession>A0A286F5J8</accession>
<proteinExistence type="inferred from homology"/>
<evidence type="ECO:0000313" key="11">
    <source>
        <dbReference type="Proteomes" id="UP000219452"/>
    </source>
</evidence>
<dbReference type="Gene3D" id="3.30.2010.10">
    <property type="entry name" value="Metalloproteases ('zincins'), catalytic domain"/>
    <property type="match status" value="1"/>
</dbReference>
<feature type="signal peptide" evidence="8">
    <location>
        <begin position="1"/>
        <end position="20"/>
    </location>
</feature>
<feature type="compositionally biased region" description="Basic and acidic residues" evidence="7">
    <location>
        <begin position="245"/>
        <end position="257"/>
    </location>
</feature>
<keyword evidence="4 6" id="KW-0862">Zinc</keyword>
<dbReference type="Proteomes" id="UP000219452">
    <property type="component" value="Unassembled WGS sequence"/>
</dbReference>
<reference evidence="11" key="1">
    <citation type="submission" date="2017-09" db="EMBL/GenBank/DDBJ databases">
        <authorList>
            <person name="Varghese N."/>
            <person name="Submissions S."/>
        </authorList>
    </citation>
    <scope>NUCLEOTIDE SEQUENCE [LARGE SCALE GENOMIC DNA]</scope>
    <source>
        <strain evidence="11">DSM 29961</strain>
    </source>
</reference>
<dbReference type="EMBL" id="OCNH01000001">
    <property type="protein sequence ID" value="SOD78490.1"/>
    <property type="molecule type" value="Genomic_DNA"/>
</dbReference>
<dbReference type="PANTHER" id="PTHR22726:SF8">
    <property type="entry name" value="METALLOPROTEASE YCAL"/>
    <property type="match status" value="1"/>
</dbReference>
<evidence type="ECO:0000256" key="3">
    <source>
        <dbReference type="ARBA" id="ARBA00022801"/>
    </source>
</evidence>
<dbReference type="RefSeq" id="WP_097124209.1">
    <property type="nucleotide sequence ID" value="NZ_OCNH01000001.1"/>
</dbReference>
<sequence>MKYITSLFFVLALASGVSRAQSDSSPSVMQALMQAATSATLSDAQVVELSRASIKEMDAKNPVAAANDPYAVRLNKIVSRHQTIGGLPINYKVYKVADVNAFATADGSVRVFKGLMDIMTDDELLAIMGHEIGHVVNRDSRDAMKSSLNRSAIRNLFGSTSGAIGKLSRSQLGTAADYLLGAKFSRNQETEADDYSYDFLKKNGYNVMALATSFEKLAKQSGGGQGGKVAAIVSTHPDSASRAQRVRDRAKRDGLAR</sequence>
<feature type="chain" id="PRO_5012945052" evidence="8">
    <location>
        <begin position="21"/>
        <end position="257"/>
    </location>
</feature>
<protein>
    <submittedName>
        <fullName evidence="10">Putative metalloprotease</fullName>
    </submittedName>
</protein>
<keyword evidence="8" id="KW-0732">Signal</keyword>
<name>A0A286F5J8_9BACT</name>
<dbReference type="PANTHER" id="PTHR22726">
    <property type="entry name" value="METALLOENDOPEPTIDASE OMA1"/>
    <property type="match status" value="1"/>
</dbReference>
<keyword evidence="5 6" id="KW-0482">Metalloprotease</keyword>
<evidence type="ECO:0000256" key="5">
    <source>
        <dbReference type="ARBA" id="ARBA00023049"/>
    </source>
</evidence>
<dbReference type="InterPro" id="IPR001915">
    <property type="entry name" value="Peptidase_M48"/>
</dbReference>
<dbReference type="GO" id="GO:0004222">
    <property type="term" value="F:metalloendopeptidase activity"/>
    <property type="evidence" value="ECO:0007669"/>
    <property type="project" value="InterPro"/>
</dbReference>
<dbReference type="GO" id="GO:0016020">
    <property type="term" value="C:membrane"/>
    <property type="evidence" value="ECO:0007669"/>
    <property type="project" value="TreeGrafter"/>
</dbReference>
<evidence type="ECO:0000256" key="2">
    <source>
        <dbReference type="ARBA" id="ARBA00022723"/>
    </source>
</evidence>
<dbReference type="Pfam" id="PF01435">
    <property type="entry name" value="Peptidase_M48"/>
    <property type="match status" value="1"/>
</dbReference>
<evidence type="ECO:0000256" key="7">
    <source>
        <dbReference type="SAM" id="MobiDB-lite"/>
    </source>
</evidence>
<keyword evidence="11" id="KW-1185">Reference proteome</keyword>
<feature type="domain" description="Peptidase M48" evidence="9">
    <location>
        <begin position="92"/>
        <end position="249"/>
    </location>
</feature>